<dbReference type="GO" id="GO:0047372">
    <property type="term" value="F:monoacylglycerol lipase activity"/>
    <property type="evidence" value="ECO:0007669"/>
    <property type="project" value="TreeGrafter"/>
</dbReference>
<evidence type="ECO:0000256" key="1">
    <source>
        <dbReference type="SAM" id="MobiDB-lite"/>
    </source>
</evidence>
<dbReference type="AlphaFoldDB" id="A0A396RXR5"/>
<dbReference type="PANTHER" id="PTHR43798:SF33">
    <property type="entry name" value="HYDROLASE, PUTATIVE (AFU_ORTHOLOGUE AFUA_2G14860)-RELATED"/>
    <property type="match status" value="1"/>
</dbReference>
<gene>
    <name evidence="3" type="ORF">D1610_03915</name>
</gene>
<keyword evidence="4" id="KW-1185">Reference proteome</keyword>
<dbReference type="Gene3D" id="3.40.50.1820">
    <property type="entry name" value="alpha/beta hydrolase"/>
    <property type="match status" value="1"/>
</dbReference>
<feature type="compositionally biased region" description="Basic and acidic residues" evidence="1">
    <location>
        <begin position="1"/>
        <end position="11"/>
    </location>
</feature>
<evidence type="ECO:0000313" key="4">
    <source>
        <dbReference type="Proteomes" id="UP000266693"/>
    </source>
</evidence>
<feature type="domain" description="AB hydrolase-1" evidence="2">
    <location>
        <begin position="69"/>
        <end position="312"/>
    </location>
</feature>
<feature type="region of interest" description="Disordered" evidence="1">
    <location>
        <begin position="1"/>
        <end position="23"/>
    </location>
</feature>
<keyword evidence="3" id="KW-0378">Hydrolase</keyword>
<reference evidence="3 4" key="1">
    <citation type="submission" date="2018-08" db="EMBL/GenBank/DDBJ databases">
        <title>The multiple taxonomic identification of Sphingomonas gilva.</title>
        <authorList>
            <person name="Zhu D."/>
            <person name="Zheng S."/>
        </authorList>
    </citation>
    <scope>NUCLEOTIDE SEQUENCE [LARGE SCALE GENOMIC DNA]</scope>
    <source>
        <strain evidence="3 4">ZDH117</strain>
    </source>
</reference>
<dbReference type="OrthoDB" id="9804723at2"/>
<evidence type="ECO:0000259" key="2">
    <source>
        <dbReference type="Pfam" id="PF12697"/>
    </source>
</evidence>
<proteinExistence type="predicted"/>
<dbReference type="GO" id="GO:0046464">
    <property type="term" value="P:acylglycerol catabolic process"/>
    <property type="evidence" value="ECO:0007669"/>
    <property type="project" value="TreeGrafter"/>
</dbReference>
<protein>
    <submittedName>
        <fullName evidence="3">Alpha/beta hydrolase</fullName>
    </submittedName>
</protein>
<dbReference type="InterPro" id="IPR029058">
    <property type="entry name" value="AB_hydrolase_fold"/>
</dbReference>
<comment type="caution">
    <text evidence="3">The sequence shown here is derived from an EMBL/GenBank/DDBJ whole genome shotgun (WGS) entry which is preliminary data.</text>
</comment>
<name>A0A396RXR5_9SPHN</name>
<evidence type="ECO:0000313" key="3">
    <source>
        <dbReference type="EMBL" id="RHW19263.1"/>
    </source>
</evidence>
<dbReference type="GO" id="GO:0016020">
    <property type="term" value="C:membrane"/>
    <property type="evidence" value="ECO:0007669"/>
    <property type="project" value="TreeGrafter"/>
</dbReference>
<dbReference type="RefSeq" id="WP_118862768.1">
    <property type="nucleotide sequence ID" value="NZ_QWLV01000001.1"/>
</dbReference>
<dbReference type="Proteomes" id="UP000266693">
    <property type="component" value="Unassembled WGS sequence"/>
</dbReference>
<dbReference type="EMBL" id="QWLV01000001">
    <property type="protein sequence ID" value="RHW19263.1"/>
    <property type="molecule type" value="Genomic_DNA"/>
</dbReference>
<sequence>MATATDDKEADPTTDADDGSLLGRFRGERPEASAWFAEAIAVEPSRSTFASGGVDIELLTWGEIGKPGLLFLHGNGAHADWWSFIAPYFARDYRCAAISWSGMGGSGWREAYDLPTFGAEACDAIAAAGLDRASVKPVAIAHSFGGMPLMQVGAHHADRIAGGIMVDSFVPPPDRKPRWTTRGAPTRRYPQLADALARYRFAPEQDSQWPEVVDHLARTSLRWMEADAHGEAGWTWKFDPTLWATMDRTGADALLERVDVPVALIFGEESLLVRAEAAQAMQARLRNCPIAIAIPHARHHIMVDQPIALVAALRVAVQAIAAVGDRK</sequence>
<organism evidence="3 4">
    <name type="scientific">Sphingomonas gilva</name>
    <dbReference type="NCBI Taxonomy" id="2305907"/>
    <lineage>
        <taxon>Bacteria</taxon>
        <taxon>Pseudomonadati</taxon>
        <taxon>Pseudomonadota</taxon>
        <taxon>Alphaproteobacteria</taxon>
        <taxon>Sphingomonadales</taxon>
        <taxon>Sphingomonadaceae</taxon>
        <taxon>Sphingomonas</taxon>
    </lineage>
</organism>
<dbReference type="Pfam" id="PF12697">
    <property type="entry name" value="Abhydrolase_6"/>
    <property type="match status" value="1"/>
</dbReference>
<accession>A0A396RXR5</accession>
<dbReference type="InterPro" id="IPR050266">
    <property type="entry name" value="AB_hydrolase_sf"/>
</dbReference>
<dbReference type="PANTHER" id="PTHR43798">
    <property type="entry name" value="MONOACYLGLYCEROL LIPASE"/>
    <property type="match status" value="1"/>
</dbReference>
<dbReference type="InterPro" id="IPR000073">
    <property type="entry name" value="AB_hydrolase_1"/>
</dbReference>
<dbReference type="SUPFAM" id="SSF53474">
    <property type="entry name" value="alpha/beta-Hydrolases"/>
    <property type="match status" value="1"/>
</dbReference>